<dbReference type="GO" id="GO:0004731">
    <property type="term" value="F:purine-nucleoside phosphorylase activity"/>
    <property type="evidence" value="ECO:0007669"/>
    <property type="project" value="UniProtKB-EC"/>
</dbReference>
<dbReference type="SUPFAM" id="SSF53167">
    <property type="entry name" value="Purine and uridine phosphorylases"/>
    <property type="match status" value="1"/>
</dbReference>
<dbReference type="KEGG" id="rul:UC8_11160"/>
<comment type="pathway">
    <text evidence="1 5">Purine metabolism; purine nucleoside salvage.</text>
</comment>
<evidence type="ECO:0000313" key="8">
    <source>
        <dbReference type="EMBL" id="QEG39155.1"/>
    </source>
</evidence>
<evidence type="ECO:0000256" key="3">
    <source>
        <dbReference type="ARBA" id="ARBA00022676"/>
    </source>
</evidence>
<feature type="binding site" evidence="6">
    <location>
        <position position="44"/>
    </location>
    <ligand>
        <name>phosphate</name>
        <dbReference type="ChEBI" id="CHEBI:43474"/>
    </ligand>
</feature>
<comment type="similarity">
    <text evidence="2 5">Belongs to the PNP/MTAP phosphorylase family.</text>
</comment>
<dbReference type="UniPathway" id="UPA00606"/>
<dbReference type="InterPro" id="IPR000845">
    <property type="entry name" value="Nucleoside_phosphorylase_d"/>
</dbReference>
<feature type="binding site" evidence="6">
    <location>
        <begin position="95"/>
        <end position="97"/>
    </location>
    <ligand>
        <name>phosphate</name>
        <dbReference type="ChEBI" id="CHEBI:43474"/>
    </ligand>
</feature>
<feature type="binding site" evidence="6">
    <location>
        <position position="262"/>
    </location>
    <ligand>
        <name>a purine D-ribonucleoside</name>
        <dbReference type="ChEBI" id="CHEBI:142355"/>
    </ligand>
</feature>
<dbReference type="Proteomes" id="UP000325286">
    <property type="component" value="Chromosome"/>
</dbReference>
<proteinExistence type="inferred from homology"/>
<feature type="binding site" evidence="6">
    <location>
        <position position="75"/>
    </location>
    <ligand>
        <name>phosphate</name>
        <dbReference type="ChEBI" id="CHEBI:43474"/>
    </ligand>
</feature>
<dbReference type="RefSeq" id="WP_315852503.1">
    <property type="nucleotide sequence ID" value="NZ_LWSJ01000086.1"/>
</dbReference>
<evidence type="ECO:0000256" key="2">
    <source>
        <dbReference type="ARBA" id="ARBA00006751"/>
    </source>
</evidence>
<dbReference type="GO" id="GO:0009116">
    <property type="term" value="P:nucleoside metabolic process"/>
    <property type="evidence" value="ECO:0007669"/>
    <property type="project" value="InterPro"/>
</dbReference>
<dbReference type="NCBIfam" id="TIGR01697">
    <property type="entry name" value="PNPH-PUNA-XAPA"/>
    <property type="match status" value="1"/>
</dbReference>
<dbReference type="EMBL" id="CP042914">
    <property type="protein sequence ID" value="QEG39155.1"/>
    <property type="molecule type" value="Genomic_DNA"/>
</dbReference>
<protein>
    <recommendedName>
        <fullName evidence="5">Purine nucleoside phosphorylase</fullName>
        <ecNumber evidence="5">2.4.2.1</ecNumber>
    </recommendedName>
    <alternativeName>
        <fullName evidence="5">Inosine-guanosine phosphorylase</fullName>
    </alternativeName>
</protein>
<keyword evidence="3 5" id="KW-0328">Glycosyltransferase</keyword>
<feature type="domain" description="Nucleoside phosphorylase" evidence="7">
    <location>
        <begin position="37"/>
        <end position="297"/>
    </location>
</feature>
<dbReference type="InterPro" id="IPR035994">
    <property type="entry name" value="Nucleoside_phosphorylase_sf"/>
</dbReference>
<dbReference type="InterPro" id="IPR011268">
    <property type="entry name" value="Purine_phosphorylase"/>
</dbReference>
<comment type="function">
    <text evidence="5">The purine nucleoside phosphorylases catalyze the phosphorolytic breakdown of the N-glycosidic bond in the beta-(deoxy)ribonucleoside molecules, with the formation of the corresponding free purine bases and pentose-1-phosphate.</text>
</comment>
<dbReference type="NCBIfam" id="NF006054">
    <property type="entry name" value="PRK08202.1"/>
    <property type="match status" value="1"/>
</dbReference>
<dbReference type="PIRSF" id="PIRSF000477">
    <property type="entry name" value="PurNPase"/>
    <property type="match status" value="1"/>
</dbReference>
<evidence type="ECO:0000256" key="4">
    <source>
        <dbReference type="ARBA" id="ARBA00022679"/>
    </source>
</evidence>
<feature type="binding site" evidence="6">
    <location>
        <position position="220"/>
    </location>
    <ligand>
        <name>phosphate</name>
        <dbReference type="ChEBI" id="CHEBI:43474"/>
    </ligand>
</feature>
<evidence type="ECO:0000256" key="5">
    <source>
        <dbReference type="PIRNR" id="PIRNR000477"/>
    </source>
</evidence>
<keyword evidence="9" id="KW-1185">Reference proteome</keyword>
<organism evidence="8 9">
    <name type="scientific">Roseimaritima ulvae</name>
    <dbReference type="NCBI Taxonomy" id="980254"/>
    <lineage>
        <taxon>Bacteria</taxon>
        <taxon>Pseudomonadati</taxon>
        <taxon>Planctomycetota</taxon>
        <taxon>Planctomycetia</taxon>
        <taxon>Pirellulales</taxon>
        <taxon>Pirellulaceae</taxon>
        <taxon>Roseimaritima</taxon>
    </lineage>
</organism>
<sequence length="302" mass="32012">MVSYHHRVSPVLQKAVYVPNLAPTLSMIRQRTDLEPRFGIILGSGLGGLADAIEQPQSWDFADLPGFGKSTAGGHRGQLVLGRLAGVPVVAMAGRLHRYGGWSTQQVSFPVAVMHGLGATRLIVSNAAGGVNPKYRVGDIVVIADHMDWMHGNPAARFAARPPAAPAPADPPLAPAVDTLHRSRAVYDPAMLETALRASWRGGFTAYPGTYLATLGPNYETRAEYRMMRRLGADVVGMSTVPEVLAAVGLQMRVLALSMVSNVACPDAPNVANHEEVLAAGAAAEPRMRSIVAAVLAAEREC</sequence>
<accession>A0A5B9QNT3</accession>
<gene>
    <name evidence="8" type="primary">punA_2</name>
    <name evidence="8" type="ORF">UC8_11160</name>
</gene>
<evidence type="ECO:0000256" key="6">
    <source>
        <dbReference type="PIRSR" id="PIRSR000477-2"/>
    </source>
</evidence>
<dbReference type="Pfam" id="PF01048">
    <property type="entry name" value="PNP_UDP_1"/>
    <property type="match status" value="1"/>
</dbReference>
<dbReference type="EC" id="2.4.2.1" evidence="5"/>
<dbReference type="CDD" id="cd09009">
    <property type="entry name" value="PNP-EcPNPII_like"/>
    <property type="match status" value="1"/>
</dbReference>
<dbReference type="AlphaFoldDB" id="A0A5B9QNT3"/>
<dbReference type="PANTHER" id="PTHR11904:SF9">
    <property type="entry name" value="PURINE NUCLEOSIDE PHOSPHORYLASE-RELATED"/>
    <property type="match status" value="1"/>
</dbReference>
<evidence type="ECO:0000313" key="9">
    <source>
        <dbReference type="Proteomes" id="UP000325286"/>
    </source>
</evidence>
<name>A0A5B9QNT3_9BACT</name>
<feature type="binding site" evidence="6">
    <location>
        <position position="239"/>
    </location>
    <ligand>
        <name>phosphate</name>
        <dbReference type="ChEBI" id="CHEBI:43474"/>
    </ligand>
</feature>
<evidence type="ECO:0000259" key="7">
    <source>
        <dbReference type="Pfam" id="PF01048"/>
    </source>
</evidence>
<evidence type="ECO:0000256" key="1">
    <source>
        <dbReference type="ARBA" id="ARBA00005058"/>
    </source>
</evidence>
<dbReference type="Gene3D" id="3.40.50.1580">
    <property type="entry name" value="Nucleoside phosphorylase domain"/>
    <property type="match status" value="1"/>
</dbReference>
<dbReference type="PANTHER" id="PTHR11904">
    <property type="entry name" value="METHYLTHIOADENOSINE/PURINE NUCLEOSIDE PHOSPHORYLASE"/>
    <property type="match status" value="1"/>
</dbReference>
<keyword evidence="4 5" id="KW-0808">Transferase</keyword>
<reference evidence="8 9" key="1">
    <citation type="submission" date="2019-08" db="EMBL/GenBank/DDBJ databases">
        <title>Deep-cultivation of Planctomycetes and their phenomic and genomic characterization uncovers novel biology.</title>
        <authorList>
            <person name="Wiegand S."/>
            <person name="Jogler M."/>
            <person name="Boedeker C."/>
            <person name="Pinto D."/>
            <person name="Vollmers J."/>
            <person name="Rivas-Marin E."/>
            <person name="Kohn T."/>
            <person name="Peeters S.H."/>
            <person name="Heuer A."/>
            <person name="Rast P."/>
            <person name="Oberbeckmann S."/>
            <person name="Bunk B."/>
            <person name="Jeske O."/>
            <person name="Meyerdierks A."/>
            <person name="Storesund J.E."/>
            <person name="Kallscheuer N."/>
            <person name="Luecker S."/>
            <person name="Lage O.M."/>
            <person name="Pohl T."/>
            <person name="Merkel B.J."/>
            <person name="Hornburger P."/>
            <person name="Mueller R.-W."/>
            <person name="Bruemmer F."/>
            <person name="Labrenz M."/>
            <person name="Spormann A.M."/>
            <person name="Op den Camp H."/>
            <person name="Overmann J."/>
            <person name="Amann R."/>
            <person name="Jetten M.S.M."/>
            <person name="Mascher T."/>
            <person name="Medema M.H."/>
            <person name="Devos D.P."/>
            <person name="Kaster A.-K."/>
            <person name="Ovreas L."/>
            <person name="Rohde M."/>
            <person name="Galperin M.Y."/>
            <person name="Jogler C."/>
        </authorList>
    </citation>
    <scope>NUCLEOTIDE SEQUENCE [LARGE SCALE GENOMIC DNA]</scope>
    <source>
        <strain evidence="8 9">UC8</strain>
    </source>
</reference>
<dbReference type="GO" id="GO:0005737">
    <property type="term" value="C:cytoplasm"/>
    <property type="evidence" value="ECO:0007669"/>
    <property type="project" value="TreeGrafter"/>
</dbReference>
<feature type="binding site" evidence="6">
    <location>
        <position position="127"/>
    </location>
    <ligand>
        <name>phosphate</name>
        <dbReference type="ChEBI" id="CHEBI:43474"/>
    </ligand>
</feature>